<evidence type="ECO:0000313" key="2">
    <source>
        <dbReference type="Proteomes" id="UP000285710"/>
    </source>
</evidence>
<name>A0A443IPA8_9RHOB</name>
<comment type="caution">
    <text evidence="1">The sequence shown here is derived from an EMBL/GenBank/DDBJ whole genome shotgun (WGS) entry which is preliminary data.</text>
</comment>
<keyword evidence="2" id="KW-1185">Reference proteome</keyword>
<evidence type="ECO:0008006" key="3">
    <source>
        <dbReference type="Google" id="ProtNLM"/>
    </source>
</evidence>
<dbReference type="AlphaFoldDB" id="A0A443IPA8"/>
<dbReference type="RefSeq" id="WP_128270442.1">
    <property type="nucleotide sequence ID" value="NZ_SAUW01000018.1"/>
</dbReference>
<protein>
    <recommendedName>
        <fullName evidence="3">SGNH domain-containing protein</fullName>
    </recommendedName>
</protein>
<sequence length="96" mass="10245">MTDFRALVFRASGLSVAWPFSGHPLFQNVARSVSGIAAAPAANLTELLDPFCQGDHTSCRLFTDEGLLITIDGGHLSEAGAKFLTQVLKRLIEAGE</sequence>
<organism evidence="1 2">
    <name type="scientific">Paenirhodobacter populi</name>
    <dbReference type="NCBI Taxonomy" id="2306993"/>
    <lineage>
        <taxon>Bacteria</taxon>
        <taxon>Pseudomonadati</taxon>
        <taxon>Pseudomonadota</taxon>
        <taxon>Alphaproteobacteria</taxon>
        <taxon>Rhodobacterales</taxon>
        <taxon>Rhodobacter group</taxon>
        <taxon>Paenirhodobacter</taxon>
    </lineage>
</organism>
<dbReference type="Proteomes" id="UP000285710">
    <property type="component" value="Unassembled WGS sequence"/>
</dbReference>
<gene>
    <name evidence="1" type="ORF">D2T33_16010</name>
</gene>
<accession>A0A443IPA8</accession>
<proteinExistence type="predicted"/>
<dbReference type="EMBL" id="SAUW01000018">
    <property type="protein sequence ID" value="RWR08129.1"/>
    <property type="molecule type" value="Genomic_DNA"/>
</dbReference>
<evidence type="ECO:0000313" key="1">
    <source>
        <dbReference type="EMBL" id="RWR08129.1"/>
    </source>
</evidence>
<reference evidence="1 2" key="2">
    <citation type="submission" date="2019-01" db="EMBL/GenBank/DDBJ databases">
        <authorList>
            <person name="Li Y."/>
        </authorList>
    </citation>
    <scope>NUCLEOTIDE SEQUENCE [LARGE SCALE GENOMIC DNA]</scope>
    <source>
        <strain evidence="1 2">2D-5</strain>
    </source>
</reference>
<reference evidence="1 2" key="1">
    <citation type="submission" date="2019-01" db="EMBL/GenBank/DDBJ databases">
        <title>Sinorhodobacter populi sp. nov. isolated from the symptomatic bark tissue of Populus euramericana canker.</title>
        <authorList>
            <person name="Xu G."/>
        </authorList>
    </citation>
    <scope>NUCLEOTIDE SEQUENCE [LARGE SCALE GENOMIC DNA]</scope>
    <source>
        <strain evidence="1 2">2D-5</strain>
    </source>
</reference>